<protein>
    <submittedName>
        <fullName evidence="2">Uncharacterized protein LOC111468445</fullName>
    </submittedName>
</protein>
<gene>
    <name evidence="2" type="primary">LOC111468445</name>
</gene>
<accession>A0A6J1HXT9</accession>
<dbReference type="RefSeq" id="XP_022969446.1">
    <property type="nucleotide sequence ID" value="XM_023113678.1"/>
</dbReference>
<dbReference type="GeneID" id="111468445"/>
<evidence type="ECO:0000313" key="2">
    <source>
        <dbReference type="RefSeq" id="XP_022969446.1"/>
    </source>
</evidence>
<dbReference type="AlphaFoldDB" id="A0A6J1HXT9"/>
<dbReference type="Proteomes" id="UP000504608">
    <property type="component" value="Unplaced"/>
</dbReference>
<name>A0A6J1HXT9_CUCMA</name>
<sequence>MKSPLPPSSPSISETQWVNLSLLQGGFHSALAMGKKRNNEKQKVILPPELPTEVTEEEIEVSDEDLEFFKENQDYAVSFIRLDTKSISNMHLKMVGTKRQWKRAA</sequence>
<dbReference type="KEGG" id="cmax:111468445"/>
<keyword evidence="1" id="KW-1185">Reference proteome</keyword>
<evidence type="ECO:0000313" key="1">
    <source>
        <dbReference type="Proteomes" id="UP000504608"/>
    </source>
</evidence>
<reference evidence="2" key="1">
    <citation type="submission" date="2025-08" db="UniProtKB">
        <authorList>
            <consortium name="RefSeq"/>
        </authorList>
    </citation>
    <scope>IDENTIFICATION</scope>
    <source>
        <tissue evidence="2">Young leaves</tissue>
    </source>
</reference>
<proteinExistence type="predicted"/>
<organism evidence="1 2">
    <name type="scientific">Cucurbita maxima</name>
    <name type="common">Pumpkin</name>
    <name type="synonym">Winter squash</name>
    <dbReference type="NCBI Taxonomy" id="3661"/>
    <lineage>
        <taxon>Eukaryota</taxon>
        <taxon>Viridiplantae</taxon>
        <taxon>Streptophyta</taxon>
        <taxon>Embryophyta</taxon>
        <taxon>Tracheophyta</taxon>
        <taxon>Spermatophyta</taxon>
        <taxon>Magnoliopsida</taxon>
        <taxon>eudicotyledons</taxon>
        <taxon>Gunneridae</taxon>
        <taxon>Pentapetalae</taxon>
        <taxon>rosids</taxon>
        <taxon>fabids</taxon>
        <taxon>Cucurbitales</taxon>
        <taxon>Cucurbitaceae</taxon>
        <taxon>Cucurbiteae</taxon>
        <taxon>Cucurbita</taxon>
    </lineage>
</organism>